<keyword evidence="3" id="KW-1185">Reference proteome</keyword>
<dbReference type="AlphaFoldDB" id="A0AAE0FPV6"/>
<name>A0AAE0FPV6_9CHLO</name>
<proteinExistence type="predicted"/>
<feature type="compositionally biased region" description="Polar residues" evidence="1">
    <location>
        <begin position="18"/>
        <end position="35"/>
    </location>
</feature>
<dbReference type="Proteomes" id="UP001190700">
    <property type="component" value="Unassembled WGS sequence"/>
</dbReference>
<gene>
    <name evidence="2" type="ORF">CYMTET_28172</name>
</gene>
<comment type="caution">
    <text evidence="2">The sequence shown here is derived from an EMBL/GenBank/DDBJ whole genome shotgun (WGS) entry which is preliminary data.</text>
</comment>
<evidence type="ECO:0000313" key="2">
    <source>
        <dbReference type="EMBL" id="KAK3263001.1"/>
    </source>
</evidence>
<evidence type="ECO:0000256" key="1">
    <source>
        <dbReference type="SAM" id="MobiDB-lite"/>
    </source>
</evidence>
<feature type="region of interest" description="Disordered" evidence="1">
    <location>
        <begin position="1"/>
        <end position="39"/>
    </location>
</feature>
<protein>
    <submittedName>
        <fullName evidence="2">Uncharacterized protein</fullName>
    </submittedName>
</protein>
<reference evidence="2 3" key="1">
    <citation type="journal article" date="2015" name="Genome Biol. Evol.">
        <title>Comparative Genomics of a Bacterivorous Green Alga Reveals Evolutionary Causalities and Consequences of Phago-Mixotrophic Mode of Nutrition.</title>
        <authorList>
            <person name="Burns J.A."/>
            <person name="Paasch A."/>
            <person name="Narechania A."/>
            <person name="Kim E."/>
        </authorList>
    </citation>
    <scope>NUCLEOTIDE SEQUENCE [LARGE SCALE GENOMIC DNA]</scope>
    <source>
        <strain evidence="2 3">PLY_AMNH</strain>
    </source>
</reference>
<sequence length="199" mass="22306">MESKQRNGEQLSEDLPETASSGTHSRAQGPRSSLNSWQSWQSWEADDSNMSDDVPQIRKVVAGAHQVPLAWRKKALQARHKKILFSKMPESDALFSGVIMNKAQLARFALSQRSLYFFSSENRFREACVRLVRSTWFSPLTSFLIFLNCVFLGIRQPTEPETWKVERGCPWPRPGSGQVSSDAAEGAPVAEARGVGHEL</sequence>
<dbReference type="EMBL" id="LGRX02015811">
    <property type="protein sequence ID" value="KAK3263001.1"/>
    <property type="molecule type" value="Genomic_DNA"/>
</dbReference>
<feature type="region of interest" description="Disordered" evidence="1">
    <location>
        <begin position="167"/>
        <end position="199"/>
    </location>
</feature>
<organism evidence="2 3">
    <name type="scientific">Cymbomonas tetramitiformis</name>
    <dbReference type="NCBI Taxonomy" id="36881"/>
    <lineage>
        <taxon>Eukaryota</taxon>
        <taxon>Viridiplantae</taxon>
        <taxon>Chlorophyta</taxon>
        <taxon>Pyramimonadophyceae</taxon>
        <taxon>Pyramimonadales</taxon>
        <taxon>Pyramimonadaceae</taxon>
        <taxon>Cymbomonas</taxon>
    </lineage>
</organism>
<accession>A0AAE0FPV6</accession>
<evidence type="ECO:0000313" key="3">
    <source>
        <dbReference type="Proteomes" id="UP001190700"/>
    </source>
</evidence>